<evidence type="ECO:0000256" key="1">
    <source>
        <dbReference type="SAM" id="MobiDB-lite"/>
    </source>
</evidence>
<dbReference type="Proteomes" id="UP000887566">
    <property type="component" value="Unplaced"/>
</dbReference>
<sequence>MNTLSEADDNATCMTMCPEAEIRFRESRCLIHPLESSDQTASTSSSKSRRADHSRMVKVYSRPAAGRDDVNPSQLRPFPVLKRTVSYLLRLANESTASWTLVYEFVADRLRAIRQDMIIQRMNPLHTLELLEAMIPFYFIAEYRCESRHCPGYDRKLHSTQLEECLCRWKEVFLLIGSSSDISLCYLLRNADKTETYQDYTEWKTQLPPRLRSVVGDAIQALKMNNFCRFLRIVGRLPTAALRCSAWHHISTNRLAGLTSVSTAFKSPTVKIEVDVIMRWLAFDAEDDATCCLNELGFRVNNGTVNFHQKWQEPKPDLHLFHWKRCDKLLDLNADHLFSE</sequence>
<dbReference type="GO" id="GO:0005737">
    <property type="term" value="C:cytoplasm"/>
    <property type="evidence" value="ECO:0007669"/>
    <property type="project" value="TreeGrafter"/>
</dbReference>
<dbReference type="AlphaFoldDB" id="A0A914V863"/>
<feature type="domain" description="SAC3/GANP/THP3 conserved" evidence="2">
    <location>
        <begin position="16"/>
        <end position="301"/>
    </location>
</feature>
<evidence type="ECO:0000313" key="3">
    <source>
        <dbReference type="Proteomes" id="UP000887566"/>
    </source>
</evidence>
<name>A0A914V863_9BILA</name>
<organism evidence="3 4">
    <name type="scientific">Plectus sambesii</name>
    <dbReference type="NCBI Taxonomy" id="2011161"/>
    <lineage>
        <taxon>Eukaryota</taxon>
        <taxon>Metazoa</taxon>
        <taxon>Ecdysozoa</taxon>
        <taxon>Nematoda</taxon>
        <taxon>Chromadorea</taxon>
        <taxon>Plectida</taxon>
        <taxon>Plectina</taxon>
        <taxon>Plectoidea</taxon>
        <taxon>Plectidae</taxon>
        <taxon>Plectus</taxon>
    </lineage>
</organism>
<dbReference type="Pfam" id="PF03399">
    <property type="entry name" value="SAC3_GANP"/>
    <property type="match status" value="1"/>
</dbReference>
<dbReference type="PANTHER" id="PTHR12436:SF3">
    <property type="entry name" value="GERMINAL-CENTER ASSOCIATED NUCLEAR PROTEIN"/>
    <property type="match status" value="1"/>
</dbReference>
<keyword evidence="3" id="KW-1185">Reference proteome</keyword>
<dbReference type="Gene3D" id="1.25.40.990">
    <property type="match status" value="1"/>
</dbReference>
<feature type="compositionally biased region" description="Low complexity" evidence="1">
    <location>
        <begin position="36"/>
        <end position="46"/>
    </location>
</feature>
<protein>
    <submittedName>
        <fullName evidence="4">SAC3/GANP/THP3 conserved domain-containing protein</fullName>
    </submittedName>
</protein>
<dbReference type="PANTHER" id="PTHR12436">
    <property type="entry name" value="80 KDA MCM3-ASSOCIATED PROTEIN"/>
    <property type="match status" value="1"/>
</dbReference>
<dbReference type="GO" id="GO:0006406">
    <property type="term" value="P:mRNA export from nucleus"/>
    <property type="evidence" value="ECO:0007669"/>
    <property type="project" value="TreeGrafter"/>
</dbReference>
<dbReference type="WBParaSite" id="PSAMB.scaffold1647size29064.g14166.t1">
    <property type="protein sequence ID" value="PSAMB.scaffold1647size29064.g14166.t1"/>
    <property type="gene ID" value="PSAMB.scaffold1647size29064.g14166"/>
</dbReference>
<evidence type="ECO:0000259" key="2">
    <source>
        <dbReference type="Pfam" id="PF03399"/>
    </source>
</evidence>
<evidence type="ECO:0000313" key="4">
    <source>
        <dbReference type="WBParaSite" id="PSAMB.scaffold1647size29064.g14166.t1"/>
    </source>
</evidence>
<proteinExistence type="predicted"/>
<feature type="region of interest" description="Disordered" evidence="1">
    <location>
        <begin position="35"/>
        <end position="55"/>
    </location>
</feature>
<dbReference type="InterPro" id="IPR045107">
    <property type="entry name" value="SAC3/GANP/THP3"/>
</dbReference>
<reference evidence="4" key="1">
    <citation type="submission" date="2022-11" db="UniProtKB">
        <authorList>
            <consortium name="WormBaseParasite"/>
        </authorList>
    </citation>
    <scope>IDENTIFICATION</scope>
</reference>
<accession>A0A914V863</accession>
<dbReference type="GO" id="GO:0070390">
    <property type="term" value="C:transcription export complex 2"/>
    <property type="evidence" value="ECO:0007669"/>
    <property type="project" value="TreeGrafter"/>
</dbReference>
<dbReference type="InterPro" id="IPR005062">
    <property type="entry name" value="SAC3/GANP/THP3_conserved"/>
</dbReference>